<dbReference type="InterPro" id="IPR050952">
    <property type="entry name" value="TRIM-NHL_E3_ligases"/>
</dbReference>
<dbReference type="InterPro" id="IPR001258">
    <property type="entry name" value="NHL_repeat"/>
</dbReference>
<dbReference type="EMBL" id="CAJNOT010000645">
    <property type="protein sequence ID" value="CAF1044071.1"/>
    <property type="molecule type" value="Genomic_DNA"/>
</dbReference>
<dbReference type="Gene3D" id="2.120.10.30">
    <property type="entry name" value="TolB, C-terminal domain"/>
    <property type="match status" value="2"/>
</dbReference>
<dbReference type="SUPFAM" id="SSF101898">
    <property type="entry name" value="NHL repeat"/>
    <property type="match status" value="1"/>
</dbReference>
<evidence type="ECO:0008006" key="5">
    <source>
        <dbReference type="Google" id="ProtNLM"/>
    </source>
</evidence>
<proteinExistence type="predicted"/>
<reference evidence="3" key="1">
    <citation type="submission" date="2021-02" db="EMBL/GenBank/DDBJ databases">
        <authorList>
            <person name="Nowell W R."/>
        </authorList>
    </citation>
    <scope>NUCLEOTIDE SEQUENCE</scope>
</reference>
<evidence type="ECO:0000256" key="1">
    <source>
        <dbReference type="ARBA" id="ARBA00022737"/>
    </source>
</evidence>
<sequence>MLRQPLNNDDIDPNGRLISALFNTHASNFPVTFVFADGRSIQLELFACKATGTFQSFGISSATTGTTTTTRAPVCSLQWIAIGTTVAGVTNNSSTDTSRLNTPRDVFLDTVNTLVVADTTNNIIQRWTIGAIQGATVAGQADGGVGTDATQLSEPEGVVVDPNGNIYVADTVNNRVQLWPFGATQGTTITGLGLNGPTGIAYDANLNRLFVADTGNNQVIQYTLSNPVVSAVVAGTNAAVPPNPLNAPTGIFYDAPSDSLIIANRDANNIIQWFLATNTFLVLAGDPAGTAGTALNRLSAPRGVTLDSNRNIIVADTGNHRIILFAFGSPTDGTKTETGDMTQPFVSNTEIGTGQNTAVTNFDQIARQIEAAYGLPTGSIRITNIVINGVTTNAGSGRRRRRAFYRKKRQLSSCDQFGSARSFVQITMRIIYPRKCGVSSSCKIRFANNISVLFNTLAPSVSVTLEFADGSSIQLVLFACTGTNGLPLFSISNTTVTAAAAAAASAGASVCSLQWIATGTTVAGVTNTAGNDAASLNTPRDVVLDTANTFIVADTTNNRIQRWTIGNTPGVTVAGQAGGGGGTGATLLSGPQGVAFDSNDNIYVADTANSRVQFWLFGAAQGTTITGPSKLA</sequence>
<protein>
    <recommendedName>
        <fullName evidence="5">NHL repeat containing protein</fullName>
    </recommendedName>
</protein>
<dbReference type="Pfam" id="PF01436">
    <property type="entry name" value="NHL"/>
    <property type="match status" value="5"/>
</dbReference>
<dbReference type="Proteomes" id="UP000663864">
    <property type="component" value="Unassembled WGS sequence"/>
</dbReference>
<feature type="repeat" description="NHL" evidence="2">
    <location>
        <begin position="581"/>
        <end position="613"/>
    </location>
</feature>
<feature type="repeat" description="NHL" evidence="2">
    <location>
        <begin position="298"/>
        <end position="328"/>
    </location>
</feature>
<dbReference type="PROSITE" id="PS51125">
    <property type="entry name" value="NHL"/>
    <property type="match status" value="4"/>
</dbReference>
<dbReference type="InterPro" id="IPR011042">
    <property type="entry name" value="6-blade_b-propeller_TolB-like"/>
</dbReference>
<evidence type="ECO:0000256" key="2">
    <source>
        <dbReference type="PROSITE-ProRule" id="PRU00504"/>
    </source>
</evidence>
<feature type="repeat" description="NHL" evidence="2">
    <location>
        <begin position="190"/>
        <end position="225"/>
    </location>
</feature>
<dbReference type="PANTHER" id="PTHR24104">
    <property type="entry name" value="E3 UBIQUITIN-PROTEIN LIGASE NHLRC1-RELATED"/>
    <property type="match status" value="1"/>
</dbReference>
<comment type="caution">
    <text evidence="3">The sequence shown here is derived from an EMBL/GenBank/DDBJ whole genome shotgun (WGS) entry which is preliminary data.</text>
</comment>
<name>A0A814JWE0_9BILA</name>
<dbReference type="CDD" id="cd05819">
    <property type="entry name" value="NHL"/>
    <property type="match status" value="1"/>
</dbReference>
<gene>
    <name evidence="3" type="ORF">ZHD862_LOCUS14701</name>
</gene>
<evidence type="ECO:0000313" key="3">
    <source>
        <dbReference type="EMBL" id="CAF1044071.1"/>
    </source>
</evidence>
<dbReference type="SUPFAM" id="SSF63829">
    <property type="entry name" value="Calcium-dependent phosphotriesterase"/>
    <property type="match status" value="1"/>
</dbReference>
<dbReference type="AlphaFoldDB" id="A0A814JWE0"/>
<accession>A0A814JWE0</accession>
<feature type="repeat" description="NHL" evidence="2">
    <location>
        <begin position="143"/>
        <end position="182"/>
    </location>
</feature>
<keyword evidence="1" id="KW-0677">Repeat</keyword>
<organism evidence="3 4">
    <name type="scientific">Rotaria sordida</name>
    <dbReference type="NCBI Taxonomy" id="392033"/>
    <lineage>
        <taxon>Eukaryota</taxon>
        <taxon>Metazoa</taxon>
        <taxon>Spiralia</taxon>
        <taxon>Gnathifera</taxon>
        <taxon>Rotifera</taxon>
        <taxon>Eurotatoria</taxon>
        <taxon>Bdelloidea</taxon>
        <taxon>Philodinida</taxon>
        <taxon>Philodinidae</taxon>
        <taxon>Rotaria</taxon>
    </lineage>
</organism>
<evidence type="ECO:0000313" key="4">
    <source>
        <dbReference type="Proteomes" id="UP000663864"/>
    </source>
</evidence>